<evidence type="ECO:0000313" key="2">
    <source>
        <dbReference type="EMBL" id="TRM64505.1"/>
    </source>
</evidence>
<evidence type="ECO:0000256" key="1">
    <source>
        <dbReference type="SAM" id="SignalP"/>
    </source>
</evidence>
<comment type="caution">
    <text evidence="2">The sequence shown here is derived from an EMBL/GenBank/DDBJ whole genome shotgun (WGS) entry which is preliminary data.</text>
</comment>
<feature type="chain" id="PRO_5021763531" evidence="1">
    <location>
        <begin position="20"/>
        <end position="135"/>
    </location>
</feature>
<dbReference type="Proteomes" id="UP000320762">
    <property type="component" value="Unassembled WGS sequence"/>
</dbReference>
<dbReference type="EMBL" id="VDMD01000007">
    <property type="protein sequence ID" value="TRM64505.1"/>
    <property type="molecule type" value="Genomic_DNA"/>
</dbReference>
<reference evidence="2 3" key="1">
    <citation type="journal article" date="2019" name="New Phytol.">
        <title>Comparative genomics reveals unique wood-decay strategies and fruiting body development in the Schizophyllaceae.</title>
        <authorList>
            <person name="Almasi E."/>
            <person name="Sahu N."/>
            <person name="Krizsan K."/>
            <person name="Balint B."/>
            <person name="Kovacs G.M."/>
            <person name="Kiss B."/>
            <person name="Cseklye J."/>
            <person name="Drula E."/>
            <person name="Henrissat B."/>
            <person name="Nagy I."/>
            <person name="Chovatia M."/>
            <person name="Adam C."/>
            <person name="LaButti K."/>
            <person name="Lipzen A."/>
            <person name="Riley R."/>
            <person name="Grigoriev I.V."/>
            <person name="Nagy L.G."/>
        </authorList>
    </citation>
    <scope>NUCLEOTIDE SEQUENCE [LARGE SCALE GENOMIC DNA]</scope>
    <source>
        <strain evidence="2 3">NL-1724</strain>
    </source>
</reference>
<dbReference type="OrthoDB" id="2895734at2759"/>
<dbReference type="AlphaFoldDB" id="A0A550CI85"/>
<proteinExistence type="predicted"/>
<keyword evidence="1" id="KW-0732">Signal</keyword>
<name>A0A550CI85_9AGAR</name>
<accession>A0A550CI85</accession>
<keyword evidence="3" id="KW-1185">Reference proteome</keyword>
<gene>
    <name evidence="2" type="ORF">BD626DRAFT_492056</name>
</gene>
<sequence>MMVTRILAASLLCVASVLSAPTEADAALRVQCYDATGAATVDMNTLTSAIDSFCAKAATMTYGPQTVDSYQQTVFYIKNQVVLEAQNSASCSFKPKASACKTAMKRPLKECISQGSWTYGGHVSDGCSSYSVKPQ</sequence>
<protein>
    <submittedName>
        <fullName evidence="2">Uncharacterized protein</fullName>
    </submittedName>
</protein>
<feature type="signal peptide" evidence="1">
    <location>
        <begin position="1"/>
        <end position="19"/>
    </location>
</feature>
<organism evidence="2 3">
    <name type="scientific">Schizophyllum amplum</name>
    <dbReference type="NCBI Taxonomy" id="97359"/>
    <lineage>
        <taxon>Eukaryota</taxon>
        <taxon>Fungi</taxon>
        <taxon>Dikarya</taxon>
        <taxon>Basidiomycota</taxon>
        <taxon>Agaricomycotina</taxon>
        <taxon>Agaricomycetes</taxon>
        <taxon>Agaricomycetidae</taxon>
        <taxon>Agaricales</taxon>
        <taxon>Schizophyllaceae</taxon>
        <taxon>Schizophyllum</taxon>
    </lineage>
</organism>
<evidence type="ECO:0000313" key="3">
    <source>
        <dbReference type="Proteomes" id="UP000320762"/>
    </source>
</evidence>